<feature type="transmembrane region" description="Helical" evidence="1">
    <location>
        <begin position="12"/>
        <end position="31"/>
    </location>
</feature>
<name>A0A3P1BQ09_9BACT</name>
<keyword evidence="1" id="KW-0812">Transmembrane</keyword>
<gene>
    <name evidence="2" type="ORF">EHT25_19815</name>
</gene>
<organism evidence="2 3">
    <name type="scientific">Larkinella rosea</name>
    <dbReference type="NCBI Taxonomy" id="2025312"/>
    <lineage>
        <taxon>Bacteria</taxon>
        <taxon>Pseudomonadati</taxon>
        <taxon>Bacteroidota</taxon>
        <taxon>Cytophagia</taxon>
        <taxon>Cytophagales</taxon>
        <taxon>Spirosomataceae</taxon>
        <taxon>Larkinella</taxon>
    </lineage>
</organism>
<keyword evidence="3" id="KW-1185">Reference proteome</keyword>
<dbReference type="EMBL" id="RQJO01000009">
    <property type="protein sequence ID" value="RRB02694.1"/>
    <property type="molecule type" value="Genomic_DNA"/>
</dbReference>
<dbReference type="Proteomes" id="UP000271925">
    <property type="component" value="Unassembled WGS sequence"/>
</dbReference>
<evidence type="ECO:0000256" key="1">
    <source>
        <dbReference type="SAM" id="Phobius"/>
    </source>
</evidence>
<dbReference type="RefSeq" id="WP_124876857.1">
    <property type="nucleotide sequence ID" value="NZ_RQJO01000009.1"/>
</dbReference>
<dbReference type="OrthoDB" id="951495at2"/>
<sequence>MTQSLRELLLRRLNQVFWLGLLMILAGWGAWRFSGLAAPVSSVLTPSRTIAPRIQQLHLRSLSSLDSSVSVLRLAVMTGEAETVLLDLNEQIRQQTQEVTLLSSSGPGIRSAKQTVNQPVLLNHCLVFRKMLLRKASVRALSQHIAEFQSQVRHLQYRVAGN</sequence>
<proteinExistence type="predicted"/>
<keyword evidence="1" id="KW-1133">Transmembrane helix</keyword>
<keyword evidence="1" id="KW-0472">Membrane</keyword>
<evidence type="ECO:0000313" key="3">
    <source>
        <dbReference type="Proteomes" id="UP000271925"/>
    </source>
</evidence>
<reference evidence="2 3" key="1">
    <citation type="submission" date="2018-11" db="EMBL/GenBank/DDBJ databases">
        <authorList>
            <person name="Zhou Z."/>
            <person name="Wang G."/>
        </authorList>
    </citation>
    <scope>NUCLEOTIDE SEQUENCE [LARGE SCALE GENOMIC DNA]</scope>
    <source>
        <strain evidence="2 3">KCTC52004</strain>
    </source>
</reference>
<comment type="caution">
    <text evidence="2">The sequence shown here is derived from an EMBL/GenBank/DDBJ whole genome shotgun (WGS) entry which is preliminary data.</text>
</comment>
<protein>
    <submittedName>
        <fullName evidence="2">Uncharacterized protein</fullName>
    </submittedName>
</protein>
<dbReference type="AlphaFoldDB" id="A0A3P1BQ09"/>
<accession>A0A3P1BQ09</accession>
<evidence type="ECO:0000313" key="2">
    <source>
        <dbReference type="EMBL" id="RRB02694.1"/>
    </source>
</evidence>